<dbReference type="PANTHER" id="PTHR22702">
    <property type="entry name" value="PROTEASE-ASSOCIATED DOMAIN-CONTAINING PROTEIN"/>
    <property type="match status" value="1"/>
</dbReference>
<dbReference type="GeneID" id="112687913"/>
<keyword evidence="3" id="KW-1133">Transmembrane helix</keyword>
<organism evidence="5 6">
    <name type="scientific">Sipha flava</name>
    <name type="common">yellow sugarcane aphid</name>
    <dbReference type="NCBI Taxonomy" id="143950"/>
    <lineage>
        <taxon>Eukaryota</taxon>
        <taxon>Metazoa</taxon>
        <taxon>Ecdysozoa</taxon>
        <taxon>Arthropoda</taxon>
        <taxon>Hexapoda</taxon>
        <taxon>Insecta</taxon>
        <taxon>Pterygota</taxon>
        <taxon>Neoptera</taxon>
        <taxon>Paraneoptera</taxon>
        <taxon>Hemiptera</taxon>
        <taxon>Sternorrhyncha</taxon>
        <taxon>Aphidomorpha</taxon>
        <taxon>Aphidoidea</taxon>
        <taxon>Aphididae</taxon>
        <taxon>Sipha</taxon>
    </lineage>
</organism>
<protein>
    <submittedName>
        <fullName evidence="6">PRADC1-like protein isoform X1</fullName>
    </submittedName>
</protein>
<evidence type="ECO:0000259" key="4">
    <source>
        <dbReference type="Pfam" id="PF02225"/>
    </source>
</evidence>
<reference evidence="6" key="1">
    <citation type="submission" date="2025-08" db="UniProtKB">
        <authorList>
            <consortium name="RefSeq"/>
        </authorList>
    </citation>
    <scope>IDENTIFICATION</scope>
    <source>
        <tissue evidence="6">Whole body</tissue>
    </source>
</reference>
<proteinExistence type="predicted"/>
<evidence type="ECO:0000313" key="5">
    <source>
        <dbReference type="Proteomes" id="UP000694846"/>
    </source>
</evidence>
<gene>
    <name evidence="6" type="primary">LOC112687913</name>
</gene>
<dbReference type="OrthoDB" id="206201at2759"/>
<keyword evidence="2" id="KW-0325">Glycoprotein</keyword>
<evidence type="ECO:0000256" key="2">
    <source>
        <dbReference type="ARBA" id="ARBA00023180"/>
    </source>
</evidence>
<accession>A0A8B8G0D5</accession>
<keyword evidence="5" id="KW-1185">Reference proteome</keyword>
<dbReference type="InterPro" id="IPR046450">
    <property type="entry name" value="PA_dom_sf"/>
</dbReference>
<sequence length="207" mass="23409">MISIRNVVFIVNTVLLCVLIVFNVYFVNGETSFVDTKEYEYGSDIFFEITHPPELQYTYRIRPAKSFGIPFDKERFPSKKTKLVLVDPTHGCEMPTNAKQLKGNVAFVKRGSRCSFLKKTIISELSGAKAIVITDNNIYDDTAYVHMIDDNSEMSANIPAGFLVGKSGHLIHSKMSELMVTELPIVFPLNMTYVPLHKINQPPWISI</sequence>
<dbReference type="InterPro" id="IPR003137">
    <property type="entry name" value="PA_domain"/>
</dbReference>
<evidence type="ECO:0000313" key="6">
    <source>
        <dbReference type="RefSeq" id="XP_025416684.1"/>
    </source>
</evidence>
<dbReference type="PANTHER" id="PTHR22702:SF1">
    <property type="entry name" value="PROTEASE-ASSOCIATED DOMAIN-CONTAINING PROTEIN 1"/>
    <property type="match status" value="1"/>
</dbReference>
<feature type="transmembrane region" description="Helical" evidence="3">
    <location>
        <begin position="7"/>
        <end position="27"/>
    </location>
</feature>
<dbReference type="Pfam" id="PF02225">
    <property type="entry name" value="PA"/>
    <property type="match status" value="1"/>
</dbReference>
<keyword evidence="3" id="KW-0472">Membrane</keyword>
<dbReference type="Gene3D" id="3.50.30.30">
    <property type="match status" value="1"/>
</dbReference>
<feature type="domain" description="PA" evidence="4">
    <location>
        <begin position="81"/>
        <end position="169"/>
    </location>
</feature>
<dbReference type="Proteomes" id="UP000694846">
    <property type="component" value="Unplaced"/>
</dbReference>
<keyword evidence="3" id="KW-0812">Transmembrane</keyword>
<dbReference type="RefSeq" id="XP_025416684.1">
    <property type="nucleotide sequence ID" value="XM_025560899.1"/>
</dbReference>
<evidence type="ECO:0000256" key="1">
    <source>
        <dbReference type="ARBA" id="ARBA00022729"/>
    </source>
</evidence>
<name>A0A8B8G0D5_9HEMI</name>
<keyword evidence="1" id="KW-0732">Signal</keyword>
<evidence type="ECO:0000256" key="3">
    <source>
        <dbReference type="SAM" id="Phobius"/>
    </source>
</evidence>
<dbReference type="SUPFAM" id="SSF52025">
    <property type="entry name" value="PA domain"/>
    <property type="match status" value="1"/>
</dbReference>
<dbReference type="AlphaFoldDB" id="A0A8B8G0D5"/>